<dbReference type="EMBL" id="JACRSY010000008">
    <property type="protein sequence ID" value="MBC8579118.1"/>
    <property type="molecule type" value="Genomic_DNA"/>
</dbReference>
<keyword evidence="3" id="KW-1185">Reference proteome</keyword>
<organism evidence="2 3">
    <name type="scientific">Zhenhengia yiwuensis</name>
    <dbReference type="NCBI Taxonomy" id="2763666"/>
    <lineage>
        <taxon>Bacteria</taxon>
        <taxon>Bacillati</taxon>
        <taxon>Bacillota</taxon>
        <taxon>Clostridia</taxon>
        <taxon>Lachnospirales</taxon>
        <taxon>Lachnospiraceae</taxon>
        <taxon>Zhenhengia</taxon>
    </lineage>
</organism>
<evidence type="ECO:0000313" key="3">
    <source>
        <dbReference type="Proteomes" id="UP000655830"/>
    </source>
</evidence>
<protein>
    <submittedName>
        <fullName evidence="2">Uncharacterized protein</fullName>
    </submittedName>
</protein>
<dbReference type="AlphaFoldDB" id="A0A926EF18"/>
<keyword evidence="1" id="KW-0812">Transmembrane</keyword>
<reference evidence="2" key="1">
    <citation type="submission" date="2020-08" db="EMBL/GenBank/DDBJ databases">
        <title>Genome public.</title>
        <authorList>
            <person name="Liu C."/>
            <person name="Sun Q."/>
        </authorList>
    </citation>
    <scope>NUCLEOTIDE SEQUENCE</scope>
    <source>
        <strain evidence="2">NSJ-12</strain>
    </source>
</reference>
<evidence type="ECO:0000313" key="2">
    <source>
        <dbReference type="EMBL" id="MBC8579118.1"/>
    </source>
</evidence>
<dbReference type="Proteomes" id="UP000655830">
    <property type="component" value="Unassembled WGS sequence"/>
</dbReference>
<feature type="transmembrane region" description="Helical" evidence="1">
    <location>
        <begin position="36"/>
        <end position="57"/>
    </location>
</feature>
<feature type="transmembrane region" description="Helical" evidence="1">
    <location>
        <begin position="12"/>
        <end position="30"/>
    </location>
</feature>
<proteinExistence type="predicted"/>
<keyword evidence="1" id="KW-1133">Transmembrane helix</keyword>
<comment type="caution">
    <text evidence="2">The sequence shown here is derived from an EMBL/GenBank/DDBJ whole genome shotgun (WGS) entry which is preliminary data.</text>
</comment>
<keyword evidence="1" id="KW-0472">Membrane</keyword>
<gene>
    <name evidence="2" type="ORF">H8718_06155</name>
</gene>
<evidence type="ECO:0000256" key="1">
    <source>
        <dbReference type="SAM" id="Phobius"/>
    </source>
</evidence>
<name>A0A926EF18_9FIRM</name>
<dbReference type="RefSeq" id="WP_249332273.1">
    <property type="nucleotide sequence ID" value="NZ_JACRSY010000008.1"/>
</dbReference>
<sequence length="58" mass="6423">MTALKVGLLKIAYYTLAIVKVLTVFYYIGVCGGFENGTYTGLEFIINTILTFIILIVL</sequence>
<accession>A0A926EF18</accession>